<dbReference type="SUPFAM" id="SSF52833">
    <property type="entry name" value="Thioredoxin-like"/>
    <property type="match status" value="1"/>
</dbReference>
<name>A0A381ZPU3_9ZZZZ</name>
<sequence>MISEGKLIFYFDYIDPGSYLVDQLMDGLVVDKDKIILHPLEIRPPPLSRINPSNPHWISYRDKVQQLAKESGLVLNDPTSPPWSRKAHELRLYAKDKGLEQLIHKEIFKAHFCQGLDIGRIDMLVSIGINAGMNTSECKATLDVDKYSHDIAQLGRAATDDGIKYTPVLRTEGDSLEGVANIRELRKFLIRSGINVSMDINNHFKS</sequence>
<organism evidence="2">
    <name type="scientific">marine metagenome</name>
    <dbReference type="NCBI Taxonomy" id="408172"/>
    <lineage>
        <taxon>unclassified sequences</taxon>
        <taxon>metagenomes</taxon>
        <taxon>ecological metagenomes</taxon>
    </lineage>
</organism>
<dbReference type="AlphaFoldDB" id="A0A381ZPU3"/>
<proteinExistence type="predicted"/>
<dbReference type="Pfam" id="PF01323">
    <property type="entry name" value="DSBA"/>
    <property type="match status" value="1"/>
</dbReference>
<feature type="domain" description="DSBA-like thioredoxin" evidence="1">
    <location>
        <begin position="7"/>
        <end position="187"/>
    </location>
</feature>
<gene>
    <name evidence="2" type="ORF">METZ01_LOCUS144129</name>
</gene>
<accession>A0A381ZPU3</accession>
<dbReference type="GO" id="GO:0016491">
    <property type="term" value="F:oxidoreductase activity"/>
    <property type="evidence" value="ECO:0007669"/>
    <property type="project" value="InterPro"/>
</dbReference>
<dbReference type="InterPro" id="IPR036249">
    <property type="entry name" value="Thioredoxin-like_sf"/>
</dbReference>
<reference evidence="2" key="1">
    <citation type="submission" date="2018-05" db="EMBL/GenBank/DDBJ databases">
        <authorList>
            <person name="Lanie J.A."/>
            <person name="Ng W.-L."/>
            <person name="Kazmierczak K.M."/>
            <person name="Andrzejewski T.M."/>
            <person name="Davidsen T.M."/>
            <person name="Wayne K.J."/>
            <person name="Tettelin H."/>
            <person name="Glass J.I."/>
            <person name="Rusch D."/>
            <person name="Podicherti R."/>
            <person name="Tsui H.-C.T."/>
            <person name="Winkler M.E."/>
        </authorList>
    </citation>
    <scope>NUCLEOTIDE SEQUENCE</scope>
</reference>
<protein>
    <recommendedName>
        <fullName evidence="1">DSBA-like thioredoxin domain-containing protein</fullName>
    </recommendedName>
</protein>
<dbReference type="EMBL" id="UINC01022185">
    <property type="protein sequence ID" value="SVA91275.1"/>
    <property type="molecule type" value="Genomic_DNA"/>
</dbReference>
<dbReference type="InterPro" id="IPR001853">
    <property type="entry name" value="DSBA-like_thioredoxin_dom"/>
</dbReference>
<dbReference type="Gene3D" id="3.40.30.10">
    <property type="entry name" value="Glutaredoxin"/>
    <property type="match status" value="1"/>
</dbReference>
<evidence type="ECO:0000313" key="2">
    <source>
        <dbReference type="EMBL" id="SVA91275.1"/>
    </source>
</evidence>
<evidence type="ECO:0000259" key="1">
    <source>
        <dbReference type="Pfam" id="PF01323"/>
    </source>
</evidence>